<accession>A0AAD2K6V1</accession>
<organism evidence="3 4">
    <name type="scientific">Mycena citricolor</name>
    <dbReference type="NCBI Taxonomy" id="2018698"/>
    <lineage>
        <taxon>Eukaryota</taxon>
        <taxon>Fungi</taxon>
        <taxon>Dikarya</taxon>
        <taxon>Basidiomycota</taxon>
        <taxon>Agaricomycotina</taxon>
        <taxon>Agaricomycetes</taxon>
        <taxon>Agaricomycetidae</taxon>
        <taxon>Agaricales</taxon>
        <taxon>Marasmiineae</taxon>
        <taxon>Mycenaceae</taxon>
        <taxon>Mycena</taxon>
    </lineage>
</organism>
<name>A0AAD2K6V1_9AGAR</name>
<protein>
    <submittedName>
        <fullName evidence="3">Uncharacterized protein</fullName>
    </submittedName>
</protein>
<proteinExistence type="predicted"/>
<dbReference type="Proteomes" id="UP001295794">
    <property type="component" value="Unassembled WGS sequence"/>
</dbReference>
<dbReference type="EMBL" id="CAVNYO010000446">
    <property type="protein sequence ID" value="CAK5282100.1"/>
    <property type="molecule type" value="Genomic_DNA"/>
</dbReference>
<evidence type="ECO:0000256" key="2">
    <source>
        <dbReference type="SAM" id="Phobius"/>
    </source>
</evidence>
<feature type="transmembrane region" description="Helical" evidence="2">
    <location>
        <begin position="214"/>
        <end position="235"/>
    </location>
</feature>
<evidence type="ECO:0000256" key="1">
    <source>
        <dbReference type="SAM" id="MobiDB-lite"/>
    </source>
</evidence>
<feature type="region of interest" description="Disordered" evidence="1">
    <location>
        <begin position="242"/>
        <end position="299"/>
    </location>
</feature>
<feature type="region of interest" description="Disordered" evidence="1">
    <location>
        <begin position="68"/>
        <end position="103"/>
    </location>
</feature>
<reference evidence="3" key="1">
    <citation type="submission" date="2023-11" db="EMBL/GenBank/DDBJ databases">
        <authorList>
            <person name="De Vega J J."/>
            <person name="De Vega J J."/>
        </authorList>
    </citation>
    <scope>NUCLEOTIDE SEQUENCE</scope>
</reference>
<comment type="caution">
    <text evidence="3">The sequence shown here is derived from an EMBL/GenBank/DDBJ whole genome shotgun (WGS) entry which is preliminary data.</text>
</comment>
<dbReference type="AlphaFoldDB" id="A0AAD2K6V1"/>
<feature type="compositionally biased region" description="Basic residues" evidence="1">
    <location>
        <begin position="76"/>
        <end position="87"/>
    </location>
</feature>
<evidence type="ECO:0000313" key="3">
    <source>
        <dbReference type="EMBL" id="CAK5282100.1"/>
    </source>
</evidence>
<sequence>MRRVRQCTVQSVCRSGCAKAATENGMNGMYKFTYGPASQLHPLPLMAPIFGRLRGLCGIGQVPGVGSVTELAPGARSRRPPRLHSSRRASGSQGSRRRSQNRLAVHRPCSGEMLLGLASHGSADELPKPCNKLSLDSGDVSVPTLCRQLQSLPELCLRGKTSETAARRDGICCDSVYAALTRRSLNTAPAHRVWPRAMLAPRLLATPELLGAELGGAIGGAALIFLVIVVCVVLYRRRGSQARERLPHRPAGPGLPHSTDRTTWAATARSPASHDSNTPSYASLPNRPRPPNLPLQSPVSMPELTHLRSQSRSSAARYPHYPYTVYSPLARTTTRLSASDADSAELVVGPDSPAAAHRTRSGSAVWRPRVDILAARSNQQLQHQSVPSQTSFLEV</sequence>
<keyword evidence="2" id="KW-1133">Transmembrane helix</keyword>
<keyword evidence="4" id="KW-1185">Reference proteome</keyword>
<keyword evidence="2" id="KW-0812">Transmembrane</keyword>
<evidence type="ECO:0000313" key="4">
    <source>
        <dbReference type="Proteomes" id="UP001295794"/>
    </source>
</evidence>
<feature type="compositionally biased region" description="Polar residues" evidence="1">
    <location>
        <begin position="273"/>
        <end position="283"/>
    </location>
</feature>
<keyword evidence="2" id="KW-0472">Membrane</keyword>
<gene>
    <name evidence="3" type="ORF">MYCIT1_LOCUS33565</name>
</gene>